<dbReference type="PROSITE" id="PS50043">
    <property type="entry name" value="HTH_LUXR_2"/>
    <property type="match status" value="1"/>
</dbReference>
<evidence type="ECO:0000256" key="6">
    <source>
        <dbReference type="SAM" id="MobiDB-lite"/>
    </source>
</evidence>
<evidence type="ECO:0000313" key="10">
    <source>
        <dbReference type="Proteomes" id="UP000265354"/>
    </source>
</evidence>
<dbReference type="PANTHER" id="PTHR43214">
    <property type="entry name" value="TWO-COMPONENT RESPONSE REGULATOR"/>
    <property type="match status" value="1"/>
</dbReference>
<dbReference type="InterPro" id="IPR016032">
    <property type="entry name" value="Sig_transdc_resp-reg_C-effctor"/>
</dbReference>
<dbReference type="EMBL" id="BGZL01000004">
    <property type="protein sequence ID" value="GBQ00384.1"/>
    <property type="molecule type" value="Genomic_DNA"/>
</dbReference>
<dbReference type="SMART" id="SM00448">
    <property type="entry name" value="REC"/>
    <property type="match status" value="1"/>
</dbReference>
<dbReference type="InterPro" id="IPR011006">
    <property type="entry name" value="CheY-like_superfamily"/>
</dbReference>
<dbReference type="Pfam" id="PF00072">
    <property type="entry name" value="Response_reg"/>
    <property type="match status" value="1"/>
</dbReference>
<evidence type="ECO:0000256" key="2">
    <source>
        <dbReference type="ARBA" id="ARBA00023015"/>
    </source>
</evidence>
<evidence type="ECO:0000256" key="4">
    <source>
        <dbReference type="ARBA" id="ARBA00023163"/>
    </source>
</evidence>
<dbReference type="GO" id="GO:0006355">
    <property type="term" value="P:regulation of DNA-templated transcription"/>
    <property type="evidence" value="ECO:0007669"/>
    <property type="project" value="InterPro"/>
</dbReference>
<feature type="compositionally biased region" description="Polar residues" evidence="6">
    <location>
        <begin position="245"/>
        <end position="257"/>
    </location>
</feature>
<accession>A0A388SWG5</accession>
<dbReference type="InterPro" id="IPR000792">
    <property type="entry name" value="Tscrpt_reg_LuxR_C"/>
</dbReference>
<reference evidence="9 10" key="1">
    <citation type="submission" date="2018-07" db="EMBL/GenBank/DDBJ databases">
        <title>Whole Genome Shotgun Sequence of Streptomyces spongiicola strain 531S.</title>
        <authorList>
            <person name="Dohra H."/>
            <person name="Kodani S."/>
        </authorList>
    </citation>
    <scope>NUCLEOTIDE SEQUENCE [LARGE SCALE GENOMIC DNA]</scope>
    <source>
        <strain evidence="9 10">531S</strain>
    </source>
</reference>
<feature type="domain" description="Response regulatory" evidence="8">
    <location>
        <begin position="69"/>
        <end position="182"/>
    </location>
</feature>
<keyword evidence="4" id="KW-0804">Transcription</keyword>
<dbReference type="GO" id="GO:0000160">
    <property type="term" value="P:phosphorelay signal transduction system"/>
    <property type="evidence" value="ECO:0007669"/>
    <property type="project" value="InterPro"/>
</dbReference>
<sequence>MPDDTSRTSGRRPTGQPHVPRRTPSRSTPLAPDPSSAPSVFSAPRGPGSAASGDHTALPVPVASAPTLRVVVADDNPVVRAGLTVLLQGRQDIRVVAEAADGRQAYDAAVRHRPDVILLDVRMPGVDGITALPHLVRLAPVLMTTYSRRSEVVHEALSRGASGYLVHGEFTVDQLVAAVLDTRKGRPSFTSSASGALLAAARAATGPAERPRSTLPDGPETALGEEARQRHHEPSATAHGVSPSPFGTSSTNRQYSSVDRQGTVQKFNFHSSLSQADVAHSSPGAVFSGTVPEAGPGGLPTGLSQREGEVMDLIASGMTNQQIAATCFISQKTVKNHINRIFAKLDAGSRGEAIAIWHRLARRVAASHG</sequence>
<feature type="domain" description="HTH luxR-type" evidence="7">
    <location>
        <begin position="296"/>
        <end position="361"/>
    </location>
</feature>
<dbReference type="InterPro" id="IPR036388">
    <property type="entry name" value="WH-like_DNA-bd_sf"/>
</dbReference>
<evidence type="ECO:0000259" key="8">
    <source>
        <dbReference type="PROSITE" id="PS50110"/>
    </source>
</evidence>
<organism evidence="9 10">
    <name type="scientific">Streptomyces spongiicola</name>
    <dbReference type="NCBI Taxonomy" id="1690221"/>
    <lineage>
        <taxon>Bacteria</taxon>
        <taxon>Bacillati</taxon>
        <taxon>Actinomycetota</taxon>
        <taxon>Actinomycetes</taxon>
        <taxon>Kitasatosporales</taxon>
        <taxon>Streptomycetaceae</taxon>
        <taxon>Streptomyces</taxon>
    </lineage>
</organism>
<dbReference type="InterPro" id="IPR039420">
    <property type="entry name" value="WalR-like"/>
</dbReference>
<feature type="modified residue" description="4-aspartylphosphate" evidence="5">
    <location>
        <position position="120"/>
    </location>
</feature>
<dbReference type="AlphaFoldDB" id="A0A388SWG5"/>
<dbReference type="PRINTS" id="PR00038">
    <property type="entry name" value="HTHLUXR"/>
</dbReference>
<dbReference type="InterPro" id="IPR058245">
    <property type="entry name" value="NreC/VraR/RcsB-like_REC"/>
</dbReference>
<feature type="region of interest" description="Disordered" evidence="6">
    <location>
        <begin position="200"/>
        <end position="257"/>
    </location>
</feature>
<keyword evidence="3 9" id="KW-0238">DNA-binding</keyword>
<name>A0A388SWG5_9ACTN</name>
<feature type="region of interest" description="Disordered" evidence="6">
    <location>
        <begin position="1"/>
        <end position="58"/>
    </location>
</feature>
<protein>
    <submittedName>
        <fullName evidence="9">DNA-binding response regulator</fullName>
    </submittedName>
</protein>
<dbReference type="RefSeq" id="WP_116427314.1">
    <property type="nucleotide sequence ID" value="NZ_BGZL01000004.1"/>
</dbReference>
<dbReference type="Proteomes" id="UP000265354">
    <property type="component" value="Unassembled WGS sequence"/>
</dbReference>
<dbReference type="PROSITE" id="PS50110">
    <property type="entry name" value="RESPONSE_REGULATORY"/>
    <property type="match status" value="1"/>
</dbReference>
<dbReference type="PANTHER" id="PTHR43214:SF24">
    <property type="entry name" value="TRANSCRIPTIONAL REGULATORY PROTEIN NARL-RELATED"/>
    <property type="match status" value="1"/>
</dbReference>
<dbReference type="SMART" id="SM00421">
    <property type="entry name" value="HTH_LUXR"/>
    <property type="match status" value="1"/>
</dbReference>
<keyword evidence="1 5" id="KW-0597">Phosphoprotein</keyword>
<proteinExistence type="predicted"/>
<dbReference type="GO" id="GO:0003677">
    <property type="term" value="F:DNA binding"/>
    <property type="evidence" value="ECO:0007669"/>
    <property type="project" value="UniProtKB-KW"/>
</dbReference>
<dbReference type="SUPFAM" id="SSF52172">
    <property type="entry name" value="CheY-like"/>
    <property type="match status" value="1"/>
</dbReference>
<comment type="caution">
    <text evidence="9">The sequence shown here is derived from an EMBL/GenBank/DDBJ whole genome shotgun (WGS) entry which is preliminary data.</text>
</comment>
<feature type="compositionally biased region" description="Basic and acidic residues" evidence="6">
    <location>
        <begin position="225"/>
        <end position="234"/>
    </location>
</feature>
<dbReference type="CDD" id="cd06170">
    <property type="entry name" value="LuxR_C_like"/>
    <property type="match status" value="1"/>
</dbReference>
<evidence type="ECO:0000256" key="5">
    <source>
        <dbReference type="PROSITE-ProRule" id="PRU00169"/>
    </source>
</evidence>
<dbReference type="PROSITE" id="PS00622">
    <property type="entry name" value="HTH_LUXR_1"/>
    <property type="match status" value="1"/>
</dbReference>
<keyword evidence="2" id="KW-0805">Transcription regulation</keyword>
<dbReference type="Gene3D" id="1.10.10.10">
    <property type="entry name" value="Winged helix-like DNA-binding domain superfamily/Winged helix DNA-binding domain"/>
    <property type="match status" value="1"/>
</dbReference>
<dbReference type="InterPro" id="IPR001789">
    <property type="entry name" value="Sig_transdc_resp-reg_receiver"/>
</dbReference>
<evidence type="ECO:0000256" key="1">
    <source>
        <dbReference type="ARBA" id="ARBA00022553"/>
    </source>
</evidence>
<evidence type="ECO:0000259" key="7">
    <source>
        <dbReference type="PROSITE" id="PS50043"/>
    </source>
</evidence>
<dbReference type="CDD" id="cd17535">
    <property type="entry name" value="REC_NarL-like"/>
    <property type="match status" value="1"/>
</dbReference>
<dbReference type="SUPFAM" id="SSF46894">
    <property type="entry name" value="C-terminal effector domain of the bipartite response regulators"/>
    <property type="match status" value="1"/>
</dbReference>
<evidence type="ECO:0000313" key="9">
    <source>
        <dbReference type="EMBL" id="GBQ00384.1"/>
    </source>
</evidence>
<evidence type="ECO:0000256" key="3">
    <source>
        <dbReference type="ARBA" id="ARBA00023125"/>
    </source>
</evidence>
<dbReference type="Gene3D" id="3.40.50.2300">
    <property type="match status" value="1"/>
</dbReference>
<dbReference type="Pfam" id="PF00196">
    <property type="entry name" value="GerE"/>
    <property type="match status" value="1"/>
</dbReference>
<gene>
    <name evidence="9" type="ORF">SSP531S_17990</name>
</gene>